<feature type="chain" id="PRO_5042931084" evidence="2">
    <location>
        <begin position="19"/>
        <end position="232"/>
    </location>
</feature>
<comment type="caution">
    <text evidence="3">The sequence shown here is derived from an EMBL/GenBank/DDBJ whole genome shotgun (WGS) entry which is preliminary data.</text>
</comment>
<sequence>MKLSLFATLTAFLPSISAIPPAPPSHHLSARQHIICIGDSQPGLWVVENLEVEYTGDEVLQRGNATFTLTNTNTKVTETLRCSLRANYICEFYGTPSDPDLDIWLQLNLNVASFTLNKTLPGCLGPEWGDAWIVGQTELYLECPQDWTNKMVCQDDGIEGVADGNVVLPEDWPNRGEEPEKREVVAEGKKNEGGPVVRKRISGGRNQAEHAQSYKQTERRKTRPVEPVSEEV</sequence>
<protein>
    <submittedName>
        <fullName evidence="3">Uncharacterized protein</fullName>
    </submittedName>
</protein>
<dbReference type="EMBL" id="MU866428">
    <property type="protein sequence ID" value="KAK4172415.1"/>
    <property type="molecule type" value="Genomic_DNA"/>
</dbReference>
<evidence type="ECO:0000313" key="4">
    <source>
        <dbReference type="Proteomes" id="UP001302321"/>
    </source>
</evidence>
<reference evidence="3" key="1">
    <citation type="journal article" date="2023" name="Mol. Phylogenet. Evol.">
        <title>Genome-scale phylogeny and comparative genomics of the fungal order Sordariales.</title>
        <authorList>
            <person name="Hensen N."/>
            <person name="Bonometti L."/>
            <person name="Westerberg I."/>
            <person name="Brannstrom I.O."/>
            <person name="Guillou S."/>
            <person name="Cros-Aarteil S."/>
            <person name="Calhoun S."/>
            <person name="Haridas S."/>
            <person name="Kuo A."/>
            <person name="Mondo S."/>
            <person name="Pangilinan J."/>
            <person name="Riley R."/>
            <person name="LaButti K."/>
            <person name="Andreopoulos B."/>
            <person name="Lipzen A."/>
            <person name="Chen C."/>
            <person name="Yan M."/>
            <person name="Daum C."/>
            <person name="Ng V."/>
            <person name="Clum A."/>
            <person name="Steindorff A."/>
            <person name="Ohm R.A."/>
            <person name="Martin F."/>
            <person name="Silar P."/>
            <person name="Natvig D.O."/>
            <person name="Lalanne C."/>
            <person name="Gautier V."/>
            <person name="Ament-Velasquez S.L."/>
            <person name="Kruys A."/>
            <person name="Hutchinson M.I."/>
            <person name="Powell A.J."/>
            <person name="Barry K."/>
            <person name="Miller A.N."/>
            <person name="Grigoriev I.V."/>
            <person name="Debuchy R."/>
            <person name="Gladieux P."/>
            <person name="Hiltunen Thoren M."/>
            <person name="Johannesson H."/>
        </authorList>
    </citation>
    <scope>NUCLEOTIDE SEQUENCE</scope>
    <source>
        <strain evidence="3">CBS 892.96</strain>
    </source>
</reference>
<feature type="signal peptide" evidence="2">
    <location>
        <begin position="1"/>
        <end position="18"/>
    </location>
</feature>
<evidence type="ECO:0000313" key="3">
    <source>
        <dbReference type="EMBL" id="KAK4172415.1"/>
    </source>
</evidence>
<proteinExistence type="predicted"/>
<organism evidence="3 4">
    <name type="scientific">Triangularia setosa</name>
    <dbReference type="NCBI Taxonomy" id="2587417"/>
    <lineage>
        <taxon>Eukaryota</taxon>
        <taxon>Fungi</taxon>
        <taxon>Dikarya</taxon>
        <taxon>Ascomycota</taxon>
        <taxon>Pezizomycotina</taxon>
        <taxon>Sordariomycetes</taxon>
        <taxon>Sordariomycetidae</taxon>
        <taxon>Sordariales</taxon>
        <taxon>Podosporaceae</taxon>
        <taxon>Triangularia</taxon>
    </lineage>
</organism>
<keyword evidence="4" id="KW-1185">Reference proteome</keyword>
<name>A0AAN6W005_9PEZI</name>
<gene>
    <name evidence="3" type="ORF">QBC36DRAFT_197051</name>
</gene>
<feature type="compositionally biased region" description="Basic and acidic residues" evidence="1">
    <location>
        <begin position="172"/>
        <end position="192"/>
    </location>
</feature>
<accession>A0AAN6W005</accession>
<evidence type="ECO:0000256" key="2">
    <source>
        <dbReference type="SAM" id="SignalP"/>
    </source>
</evidence>
<feature type="region of interest" description="Disordered" evidence="1">
    <location>
        <begin position="171"/>
        <end position="232"/>
    </location>
</feature>
<keyword evidence="2" id="KW-0732">Signal</keyword>
<dbReference type="Proteomes" id="UP001302321">
    <property type="component" value="Unassembled WGS sequence"/>
</dbReference>
<dbReference type="AlphaFoldDB" id="A0AAN6W005"/>
<evidence type="ECO:0000256" key="1">
    <source>
        <dbReference type="SAM" id="MobiDB-lite"/>
    </source>
</evidence>
<reference evidence="3" key="2">
    <citation type="submission" date="2023-05" db="EMBL/GenBank/DDBJ databases">
        <authorList>
            <consortium name="Lawrence Berkeley National Laboratory"/>
            <person name="Steindorff A."/>
            <person name="Hensen N."/>
            <person name="Bonometti L."/>
            <person name="Westerberg I."/>
            <person name="Brannstrom I.O."/>
            <person name="Guillou S."/>
            <person name="Cros-Aarteil S."/>
            <person name="Calhoun S."/>
            <person name="Haridas S."/>
            <person name="Kuo A."/>
            <person name="Mondo S."/>
            <person name="Pangilinan J."/>
            <person name="Riley R."/>
            <person name="Labutti K."/>
            <person name="Andreopoulos B."/>
            <person name="Lipzen A."/>
            <person name="Chen C."/>
            <person name="Yanf M."/>
            <person name="Daum C."/>
            <person name="Ng V."/>
            <person name="Clum A."/>
            <person name="Ohm R."/>
            <person name="Martin F."/>
            <person name="Silar P."/>
            <person name="Natvig D."/>
            <person name="Lalanne C."/>
            <person name="Gautier V."/>
            <person name="Ament-Velasquez S.L."/>
            <person name="Kruys A."/>
            <person name="Hutchinson M.I."/>
            <person name="Powell A.J."/>
            <person name="Barry K."/>
            <person name="Miller A.N."/>
            <person name="Grigoriev I.V."/>
            <person name="Debuchy R."/>
            <person name="Gladieux P."/>
            <person name="Thoren M.H."/>
            <person name="Johannesson H."/>
        </authorList>
    </citation>
    <scope>NUCLEOTIDE SEQUENCE</scope>
    <source>
        <strain evidence="3">CBS 892.96</strain>
    </source>
</reference>